<evidence type="ECO:0000256" key="1">
    <source>
        <dbReference type="ARBA" id="ARBA00009493"/>
    </source>
</evidence>
<keyword evidence="4 9" id="KW-0808">Transferase</keyword>
<gene>
    <name evidence="11" type="ORF">MtrunA17_Chr7g0220451</name>
</gene>
<evidence type="ECO:0000313" key="11">
    <source>
        <dbReference type="EMBL" id="RHN44535.1"/>
    </source>
</evidence>
<keyword evidence="7 9" id="KW-0804">Transcription</keyword>
<dbReference type="PROSITE" id="PS00900">
    <property type="entry name" value="RNA_POL_PHAGE_1"/>
    <property type="match status" value="1"/>
</dbReference>
<organism evidence="11 12">
    <name type="scientific">Medicago truncatula</name>
    <name type="common">Barrel medic</name>
    <name type="synonym">Medicago tribuloides</name>
    <dbReference type="NCBI Taxonomy" id="3880"/>
    <lineage>
        <taxon>Eukaryota</taxon>
        <taxon>Viridiplantae</taxon>
        <taxon>Streptophyta</taxon>
        <taxon>Embryophyta</taxon>
        <taxon>Tracheophyta</taxon>
        <taxon>Spermatophyta</taxon>
        <taxon>Magnoliopsida</taxon>
        <taxon>eudicotyledons</taxon>
        <taxon>Gunneridae</taxon>
        <taxon>Pentapetalae</taxon>
        <taxon>rosids</taxon>
        <taxon>fabids</taxon>
        <taxon>Fabales</taxon>
        <taxon>Fabaceae</taxon>
        <taxon>Papilionoideae</taxon>
        <taxon>50 kb inversion clade</taxon>
        <taxon>NPAAA clade</taxon>
        <taxon>Hologalegina</taxon>
        <taxon>IRL clade</taxon>
        <taxon>Trifolieae</taxon>
        <taxon>Medicago</taxon>
    </lineage>
</organism>
<dbReference type="GO" id="GO:0003677">
    <property type="term" value="F:DNA binding"/>
    <property type="evidence" value="ECO:0007669"/>
    <property type="project" value="InterPro"/>
</dbReference>
<keyword evidence="5 9" id="KW-0548">Nucleotidyltransferase</keyword>
<dbReference type="SUPFAM" id="SSF56672">
    <property type="entry name" value="DNA/RNA polymerases"/>
    <property type="match status" value="1"/>
</dbReference>
<dbReference type="InterPro" id="IPR043502">
    <property type="entry name" value="DNA/RNA_pol_sf"/>
</dbReference>
<comment type="caution">
    <text evidence="11">The sequence shown here is derived from an EMBL/GenBank/DDBJ whole genome shotgun (WGS) entry which is preliminary data.</text>
</comment>
<comment type="catalytic activity">
    <reaction evidence="8 9">
        <text>RNA(n) + a ribonucleoside 5'-triphosphate = RNA(n+1) + diphosphate</text>
        <dbReference type="Rhea" id="RHEA:21248"/>
        <dbReference type="Rhea" id="RHEA-COMP:14527"/>
        <dbReference type="Rhea" id="RHEA-COMP:17342"/>
        <dbReference type="ChEBI" id="CHEBI:33019"/>
        <dbReference type="ChEBI" id="CHEBI:61557"/>
        <dbReference type="ChEBI" id="CHEBI:140395"/>
        <dbReference type="EC" id="2.7.7.6"/>
    </reaction>
</comment>
<dbReference type="GO" id="GO:0006351">
    <property type="term" value="P:DNA-templated transcription"/>
    <property type="evidence" value="ECO:0007669"/>
    <property type="project" value="InterPro"/>
</dbReference>
<accession>A0A396H096</accession>
<evidence type="ECO:0000256" key="3">
    <source>
        <dbReference type="ARBA" id="ARBA00022478"/>
    </source>
</evidence>
<dbReference type="FunFam" id="1.10.287.280:FF:000001">
    <property type="entry name" value="DNA-directed RNA polymerase"/>
    <property type="match status" value="1"/>
</dbReference>
<dbReference type="Gene3D" id="1.10.287.260">
    <property type="match status" value="1"/>
</dbReference>
<keyword evidence="6" id="KW-0809">Transit peptide</keyword>
<name>A0A396H096_MEDTR</name>
<proteinExistence type="inferred from homology"/>
<evidence type="ECO:0000256" key="7">
    <source>
        <dbReference type="ARBA" id="ARBA00023163"/>
    </source>
</evidence>
<dbReference type="GO" id="GO:0005737">
    <property type="term" value="C:cytoplasm"/>
    <property type="evidence" value="ECO:0007669"/>
    <property type="project" value="UniProtKB-ARBA"/>
</dbReference>
<comment type="similarity">
    <text evidence="1 9">Belongs to the phage and mitochondrial RNA polymerase family.</text>
</comment>
<dbReference type="Pfam" id="PF14700">
    <property type="entry name" value="RPOL_N"/>
    <property type="match status" value="1"/>
</dbReference>
<sequence length="1080" mass="122813">MVNLMFTTTVESLPNSLIHNKNFKFLKKSHLGFSSNMWRNVSKQVCIGLLRRNVNYPSLVFSQNSILSGNNKVLCNIGKEIGSGRVSKSRFQLVENFGGCCCSQFDAKGYSSVAEAVSSTDVEDERNFHNSGFRFDAERYSSVAEPLSSTDTEGDDLSVIDDEIKELLEEMEREDKRKIDEFMLKNEGILHNDAEQADSAPVDDEINVLLKEMKREERKQNAGFRWHGLPEAKYKELRKRQVKIETELWQEAAREYKELLMDMCEQKLAPNLPYMKSLFLGWFEPLRDAIENEQEMYRNMKKRTAYAPYFLQLPSDKMAVITMHKMMALLMAGSEKGFVGTARVVQAVCSVGDSIEQEVRIHKFLEKSSKKKHDKGKKKEVVESTEVIKEEEKLRKKVINLMKKQKLAAVRGILKGLDDTKPWGPVMKTKVGSRLIELLVQTAYIQPPSEPESDQSQDGGPDIRPAFVHSFRTMKEAAKIGRKYGVIECDPLILKGLDRTAKSMVIPYMPMVVPPVNWTGFDKGGYLFLPSYVMRTHGVKQQREAVKKVPRKQLEPVFEALDTLGNTKWRVNNKVLSVVDRIWAGGGRLAGLVDRNDVEIPEELESDDEAEKKKWKWKVKSVKKENRERYSLRCDTELKLAVARKMKDEECFYYPHNLDFRGRAYPMHPHLNHLGSDVCRGILEFADGRPLGKSGLHWLKIHLANLYGGGVDKLSNEGRITFVENHLDEIFDSAEQPMEGRRWWLNAEDPFQFLAACMTLTEALKISTPESFISHIPVHQDGSCNGLQHYAALGRDKLGAAAVNLVAGEKPADVYSGIAARVLAIMKIDAQKDPETFSEARHAKILVNQVDRKLVKQTVMTSVYGVTYIGAREQIKRRLKERDAIADDSELFGAACYAAKVTLTALQEMFEGARSIMNWLGDCAKVIASENEPVCWTTPLGLPVVQPYRYQGRHIVKTSLQMLTLKRETDKVMVKRQRTAFPPNFVHSLDGSHMMMTAIACKKAGLSFAGVHDSYWTHACDVDNMNRILREKFVELYETPILENLLESFQESFPSLEFPPLPERGNLDLNEVLESPYFFN</sequence>
<dbReference type="EC" id="2.7.7.6" evidence="2 9"/>
<dbReference type="Proteomes" id="UP000265566">
    <property type="component" value="Chromosome 7"/>
</dbReference>
<dbReference type="AlphaFoldDB" id="A0A396H096"/>
<evidence type="ECO:0000313" key="12">
    <source>
        <dbReference type="Proteomes" id="UP000265566"/>
    </source>
</evidence>
<dbReference type="SMART" id="SM01311">
    <property type="entry name" value="RPOL_N"/>
    <property type="match status" value="1"/>
</dbReference>
<dbReference type="PANTHER" id="PTHR10102:SF19">
    <property type="entry name" value="DNA-DIRECTED RNA POLYMERASE"/>
    <property type="match status" value="1"/>
</dbReference>
<evidence type="ECO:0000256" key="4">
    <source>
        <dbReference type="ARBA" id="ARBA00022679"/>
    </source>
</evidence>
<dbReference type="OrthoDB" id="276422at2759"/>
<dbReference type="FunFam" id="1.10.1320.10:FF:000001">
    <property type="entry name" value="DNA-directed RNA polymerase"/>
    <property type="match status" value="1"/>
</dbReference>
<evidence type="ECO:0000256" key="2">
    <source>
        <dbReference type="ARBA" id="ARBA00012418"/>
    </source>
</evidence>
<dbReference type="GO" id="GO:0000428">
    <property type="term" value="C:DNA-directed RNA polymerase complex"/>
    <property type="evidence" value="ECO:0007669"/>
    <property type="project" value="UniProtKB-KW"/>
</dbReference>
<dbReference type="InterPro" id="IPR046950">
    <property type="entry name" value="DNA-dir_Rpol_C_phage-type"/>
</dbReference>
<dbReference type="Gramene" id="rna38664">
    <property type="protein sequence ID" value="RHN44535.1"/>
    <property type="gene ID" value="gene38664"/>
</dbReference>
<comment type="function">
    <text evidence="9">DNA-dependent RNA polymerase catalyzes the transcription of DNA into RNA using the four ribonucleoside triphosphates as substrates.</text>
</comment>
<dbReference type="Gene3D" id="1.10.1320.10">
    <property type="entry name" value="DNA-directed RNA polymerase, N-terminal domain"/>
    <property type="match status" value="1"/>
</dbReference>
<dbReference type="Gene3D" id="1.10.287.280">
    <property type="match status" value="1"/>
</dbReference>
<protein>
    <recommendedName>
        <fullName evidence="2 9">DNA-directed RNA polymerase</fullName>
        <ecNumber evidence="2 9">2.7.7.6</ecNumber>
    </recommendedName>
</protein>
<keyword evidence="3 9" id="KW-0240">DNA-directed RNA polymerase</keyword>
<dbReference type="InterPro" id="IPR029262">
    <property type="entry name" value="RPOL_N"/>
</dbReference>
<dbReference type="PROSITE" id="PS00489">
    <property type="entry name" value="RNA_POL_PHAGE_2"/>
    <property type="match status" value="1"/>
</dbReference>
<dbReference type="PANTHER" id="PTHR10102">
    <property type="entry name" value="DNA-DIRECTED RNA POLYMERASE, MITOCHONDRIAL"/>
    <property type="match status" value="1"/>
</dbReference>
<evidence type="ECO:0000256" key="5">
    <source>
        <dbReference type="ARBA" id="ARBA00022695"/>
    </source>
</evidence>
<dbReference type="InterPro" id="IPR037159">
    <property type="entry name" value="RNA_POL_N_sf"/>
</dbReference>
<evidence type="ECO:0000259" key="10">
    <source>
        <dbReference type="SMART" id="SM01311"/>
    </source>
</evidence>
<dbReference type="InterPro" id="IPR024075">
    <property type="entry name" value="DNA-dir_RNA_pol_helix_hairp_sf"/>
</dbReference>
<reference evidence="12" key="1">
    <citation type="journal article" date="2018" name="Nat. Plants">
        <title>Whole-genome landscape of Medicago truncatula symbiotic genes.</title>
        <authorList>
            <person name="Pecrix Y."/>
            <person name="Staton S.E."/>
            <person name="Sallet E."/>
            <person name="Lelandais-Briere C."/>
            <person name="Moreau S."/>
            <person name="Carrere S."/>
            <person name="Blein T."/>
            <person name="Jardinaud M.F."/>
            <person name="Latrasse D."/>
            <person name="Zouine M."/>
            <person name="Zahm M."/>
            <person name="Kreplak J."/>
            <person name="Mayjonade B."/>
            <person name="Satge C."/>
            <person name="Perez M."/>
            <person name="Cauet S."/>
            <person name="Marande W."/>
            <person name="Chantry-Darmon C."/>
            <person name="Lopez-Roques C."/>
            <person name="Bouchez O."/>
            <person name="Berard A."/>
            <person name="Debelle F."/>
            <person name="Munos S."/>
            <person name="Bendahmane A."/>
            <person name="Berges H."/>
            <person name="Niebel A."/>
            <person name="Buitink J."/>
            <person name="Frugier F."/>
            <person name="Benhamed M."/>
            <person name="Crespi M."/>
            <person name="Gouzy J."/>
            <person name="Gamas P."/>
        </authorList>
    </citation>
    <scope>NUCLEOTIDE SEQUENCE [LARGE SCALE GENOMIC DNA]</scope>
    <source>
        <strain evidence="12">cv. Jemalong A17</strain>
    </source>
</reference>
<dbReference type="Pfam" id="PF00940">
    <property type="entry name" value="RNA_pol"/>
    <property type="match status" value="1"/>
</dbReference>
<dbReference type="InterPro" id="IPR002092">
    <property type="entry name" value="DNA-dir_Rpol_phage-type"/>
</dbReference>
<feature type="domain" description="DNA-directed RNA polymerase N-terminal" evidence="10">
    <location>
        <begin position="239"/>
        <end position="566"/>
    </location>
</feature>
<evidence type="ECO:0000256" key="9">
    <source>
        <dbReference type="RuleBase" id="RU003805"/>
    </source>
</evidence>
<dbReference type="FunFam" id="1.10.287.260:FF:000001">
    <property type="entry name" value="DNA-directed RNA polymerase"/>
    <property type="match status" value="1"/>
</dbReference>
<dbReference type="GO" id="GO:0003899">
    <property type="term" value="F:DNA-directed RNA polymerase activity"/>
    <property type="evidence" value="ECO:0007669"/>
    <property type="project" value="UniProtKB-EC"/>
</dbReference>
<evidence type="ECO:0000256" key="6">
    <source>
        <dbReference type="ARBA" id="ARBA00022946"/>
    </source>
</evidence>
<dbReference type="EMBL" id="PSQE01000007">
    <property type="protein sequence ID" value="RHN44535.1"/>
    <property type="molecule type" value="Genomic_DNA"/>
</dbReference>
<dbReference type="Gene3D" id="1.10.150.20">
    <property type="entry name" value="5' to 3' exonuclease, C-terminal subdomain"/>
    <property type="match status" value="1"/>
</dbReference>
<evidence type="ECO:0000256" key="8">
    <source>
        <dbReference type="ARBA" id="ARBA00048552"/>
    </source>
</evidence>
<dbReference type="FunFam" id="1.10.150.20:FF:000027">
    <property type="entry name" value="DNA-directed RNA polymerase"/>
    <property type="match status" value="1"/>
</dbReference>